<dbReference type="EMBL" id="FOIM01000040">
    <property type="protein sequence ID" value="SEU16488.1"/>
    <property type="molecule type" value="Genomic_DNA"/>
</dbReference>
<organism evidence="1 2">
    <name type="scientific">Enterocloster lavalensis</name>
    <dbReference type="NCBI Taxonomy" id="460384"/>
    <lineage>
        <taxon>Bacteria</taxon>
        <taxon>Bacillati</taxon>
        <taxon>Bacillota</taxon>
        <taxon>Clostridia</taxon>
        <taxon>Lachnospirales</taxon>
        <taxon>Lachnospiraceae</taxon>
        <taxon>Enterocloster</taxon>
    </lineage>
</organism>
<dbReference type="Proteomes" id="UP000198508">
    <property type="component" value="Unassembled WGS sequence"/>
</dbReference>
<reference evidence="2" key="1">
    <citation type="submission" date="2016-10" db="EMBL/GenBank/DDBJ databases">
        <authorList>
            <person name="Varghese N."/>
            <person name="Submissions S."/>
        </authorList>
    </citation>
    <scope>NUCLEOTIDE SEQUENCE [LARGE SCALE GENOMIC DNA]</scope>
    <source>
        <strain evidence="2">NLAE-zl-G277</strain>
    </source>
</reference>
<protein>
    <submittedName>
        <fullName evidence="1">Uncharacterized protein</fullName>
    </submittedName>
</protein>
<evidence type="ECO:0000313" key="1">
    <source>
        <dbReference type="EMBL" id="SEU16488.1"/>
    </source>
</evidence>
<evidence type="ECO:0000313" key="2">
    <source>
        <dbReference type="Proteomes" id="UP000198508"/>
    </source>
</evidence>
<keyword evidence="2" id="KW-1185">Reference proteome</keyword>
<sequence>MDLSPRMARLILLLYLRFLPGMFLHKALREISLFFRKLNGKLHK</sequence>
<accession>A0A1I0JZF5</accession>
<gene>
    <name evidence="1" type="ORF">SAMN05216313_1406</name>
</gene>
<proteinExistence type="predicted"/>
<dbReference type="AlphaFoldDB" id="A0A1I0JZF5"/>
<dbReference type="STRING" id="460384.SAMN05216313_1406"/>
<name>A0A1I0JZF5_9FIRM</name>